<name>A0A133S430_9FIRM</name>
<evidence type="ECO:0000313" key="2">
    <source>
        <dbReference type="EMBL" id="KXA63650.1"/>
    </source>
</evidence>
<sequence>MLNRFDGSFIIHQIDNKKVLHILVVLITASTVSIGDVVTPFYI</sequence>
<reference evidence="2 3" key="1">
    <citation type="submission" date="2016-01" db="EMBL/GenBank/DDBJ databases">
        <authorList>
            <person name="Oliw E.H."/>
        </authorList>
    </citation>
    <scope>NUCLEOTIDE SEQUENCE [LARGE SCALE GENOMIC DNA]</scope>
    <source>
        <strain evidence="2 3">CMW7756B</strain>
    </source>
</reference>
<comment type="caution">
    <text evidence="2">The sequence shown here is derived from an EMBL/GenBank/DDBJ whole genome shotgun (WGS) entry which is preliminary data.</text>
</comment>
<evidence type="ECO:0000256" key="1">
    <source>
        <dbReference type="SAM" id="Phobius"/>
    </source>
</evidence>
<dbReference type="Proteomes" id="UP000070226">
    <property type="component" value="Unassembled WGS sequence"/>
</dbReference>
<dbReference type="EMBL" id="LRQT01000055">
    <property type="protein sequence ID" value="KXA63650.1"/>
    <property type="molecule type" value="Genomic_DNA"/>
</dbReference>
<dbReference type="PATRIC" id="fig|39777.7.peg.1255"/>
<accession>A0A133S430</accession>
<organism evidence="2">
    <name type="scientific">Veillonella atypica</name>
    <dbReference type="NCBI Taxonomy" id="39777"/>
    <lineage>
        <taxon>Bacteria</taxon>
        <taxon>Bacillati</taxon>
        <taxon>Bacillota</taxon>
        <taxon>Negativicutes</taxon>
        <taxon>Veillonellales</taxon>
        <taxon>Veillonellaceae</taxon>
        <taxon>Veillonella</taxon>
    </lineage>
</organism>
<feature type="transmembrane region" description="Helical" evidence="1">
    <location>
        <begin position="20"/>
        <end position="42"/>
    </location>
</feature>
<proteinExistence type="predicted"/>
<keyword evidence="1" id="KW-1133">Transmembrane helix</keyword>
<keyword evidence="1" id="KW-0472">Membrane</keyword>
<evidence type="ECO:0000313" key="3">
    <source>
        <dbReference type="Proteomes" id="UP000070226"/>
    </source>
</evidence>
<keyword evidence="1" id="KW-0812">Transmembrane</keyword>
<dbReference type="AlphaFoldDB" id="A0A133S430"/>
<gene>
    <name evidence="2" type="ORF">HMPREF3233_01290</name>
</gene>
<protein>
    <submittedName>
        <fullName evidence="2">Uncharacterized protein</fullName>
    </submittedName>
</protein>